<dbReference type="PROSITE" id="PS50975">
    <property type="entry name" value="ATP_GRASP"/>
    <property type="match status" value="1"/>
</dbReference>
<dbReference type="PANTHER" id="PTHR18866:SF33">
    <property type="entry name" value="METHYLCROTONOYL-COA CARBOXYLASE SUBUNIT ALPHA, MITOCHONDRIAL-RELATED"/>
    <property type="match status" value="1"/>
</dbReference>
<dbReference type="InterPro" id="IPR005482">
    <property type="entry name" value="Biotin_COase_C"/>
</dbReference>
<protein>
    <submittedName>
        <fullName evidence="8">Acetyl-CoA carboxylase biotin carboxylase subunit</fullName>
    </submittedName>
</protein>
<dbReference type="SUPFAM" id="SSF52440">
    <property type="entry name" value="PreATP-grasp domain"/>
    <property type="match status" value="1"/>
</dbReference>
<dbReference type="InterPro" id="IPR011761">
    <property type="entry name" value="ATP-grasp"/>
</dbReference>
<keyword evidence="4" id="KW-0092">Biotin</keyword>
<gene>
    <name evidence="8" type="ORF">E6K74_08110</name>
</gene>
<dbReference type="NCBIfam" id="NF006367">
    <property type="entry name" value="PRK08591.1"/>
    <property type="match status" value="1"/>
</dbReference>
<dbReference type="FunFam" id="3.40.50.20:FF:000010">
    <property type="entry name" value="Propionyl-CoA carboxylase subunit alpha"/>
    <property type="match status" value="1"/>
</dbReference>
<dbReference type="InterPro" id="IPR011764">
    <property type="entry name" value="Biotin_carboxylation_dom"/>
</dbReference>
<evidence type="ECO:0000256" key="2">
    <source>
        <dbReference type="ARBA" id="ARBA00022741"/>
    </source>
</evidence>
<evidence type="ECO:0000256" key="1">
    <source>
        <dbReference type="ARBA" id="ARBA00022598"/>
    </source>
</evidence>
<dbReference type="Pfam" id="PF02786">
    <property type="entry name" value="CPSase_L_D2"/>
    <property type="match status" value="1"/>
</dbReference>
<keyword evidence="3 5" id="KW-0067">ATP-binding</keyword>
<evidence type="ECO:0000256" key="3">
    <source>
        <dbReference type="ARBA" id="ARBA00022840"/>
    </source>
</evidence>
<dbReference type="InterPro" id="IPR005479">
    <property type="entry name" value="CPAse_ATP-bd"/>
</dbReference>
<dbReference type="EMBL" id="VBOU01000079">
    <property type="protein sequence ID" value="TMQ53927.1"/>
    <property type="molecule type" value="Genomic_DNA"/>
</dbReference>
<keyword evidence="2 5" id="KW-0547">Nucleotide-binding</keyword>
<dbReference type="Pfam" id="PF00289">
    <property type="entry name" value="Biotin_carb_N"/>
    <property type="match status" value="1"/>
</dbReference>
<evidence type="ECO:0000259" key="6">
    <source>
        <dbReference type="PROSITE" id="PS50975"/>
    </source>
</evidence>
<dbReference type="Gene3D" id="3.30.470.20">
    <property type="entry name" value="ATP-grasp fold, B domain"/>
    <property type="match status" value="1"/>
</dbReference>
<dbReference type="GO" id="GO:0046872">
    <property type="term" value="F:metal ion binding"/>
    <property type="evidence" value="ECO:0007669"/>
    <property type="project" value="InterPro"/>
</dbReference>
<dbReference type="AlphaFoldDB" id="A0A538SRF0"/>
<dbReference type="SMART" id="SM00878">
    <property type="entry name" value="Biotin_carb_C"/>
    <property type="match status" value="1"/>
</dbReference>
<feature type="domain" description="ATP-grasp" evidence="6">
    <location>
        <begin position="127"/>
        <end position="324"/>
    </location>
</feature>
<evidence type="ECO:0000313" key="8">
    <source>
        <dbReference type="EMBL" id="TMQ53927.1"/>
    </source>
</evidence>
<dbReference type="SUPFAM" id="SSF56059">
    <property type="entry name" value="Glutathione synthetase ATP-binding domain-like"/>
    <property type="match status" value="1"/>
</dbReference>
<evidence type="ECO:0000256" key="4">
    <source>
        <dbReference type="ARBA" id="ARBA00023267"/>
    </source>
</evidence>
<dbReference type="Proteomes" id="UP000319829">
    <property type="component" value="Unassembled WGS sequence"/>
</dbReference>
<reference evidence="8 9" key="1">
    <citation type="journal article" date="2019" name="Nat. Microbiol.">
        <title>Mediterranean grassland soil C-N compound turnover is dependent on rainfall and depth, and is mediated by genomically divergent microorganisms.</title>
        <authorList>
            <person name="Diamond S."/>
            <person name="Andeer P.F."/>
            <person name="Li Z."/>
            <person name="Crits-Christoph A."/>
            <person name="Burstein D."/>
            <person name="Anantharaman K."/>
            <person name="Lane K.R."/>
            <person name="Thomas B.C."/>
            <person name="Pan C."/>
            <person name="Northen T.R."/>
            <person name="Banfield J.F."/>
        </authorList>
    </citation>
    <scope>NUCLEOTIDE SEQUENCE [LARGE SCALE GENOMIC DNA]</scope>
    <source>
        <strain evidence="8">WS_4</strain>
    </source>
</reference>
<dbReference type="FunFam" id="3.30.1490.20:FF:000003">
    <property type="entry name" value="acetyl-CoA carboxylase isoform X1"/>
    <property type="match status" value="1"/>
</dbReference>
<organism evidence="8 9">
    <name type="scientific">Eiseniibacteriota bacterium</name>
    <dbReference type="NCBI Taxonomy" id="2212470"/>
    <lineage>
        <taxon>Bacteria</taxon>
        <taxon>Candidatus Eiseniibacteriota</taxon>
    </lineage>
</organism>
<dbReference type="PANTHER" id="PTHR18866">
    <property type="entry name" value="CARBOXYLASE:PYRUVATE/ACETYL-COA/PROPIONYL-COA CARBOXYLASE"/>
    <property type="match status" value="1"/>
</dbReference>
<dbReference type="PROSITE" id="PS00867">
    <property type="entry name" value="CPSASE_2"/>
    <property type="match status" value="1"/>
</dbReference>
<dbReference type="InterPro" id="IPR005481">
    <property type="entry name" value="BC-like_N"/>
</dbReference>
<dbReference type="GO" id="GO:0005524">
    <property type="term" value="F:ATP binding"/>
    <property type="evidence" value="ECO:0007669"/>
    <property type="project" value="UniProtKB-UniRule"/>
</dbReference>
<dbReference type="PROSITE" id="PS50979">
    <property type="entry name" value="BC"/>
    <property type="match status" value="1"/>
</dbReference>
<dbReference type="Pfam" id="PF02785">
    <property type="entry name" value="Biotin_carb_C"/>
    <property type="match status" value="1"/>
</dbReference>
<keyword evidence="1" id="KW-0436">Ligase</keyword>
<evidence type="ECO:0000256" key="5">
    <source>
        <dbReference type="PROSITE-ProRule" id="PRU00409"/>
    </source>
</evidence>
<comment type="caution">
    <text evidence="8">The sequence shown here is derived from an EMBL/GenBank/DDBJ whole genome shotgun (WGS) entry which is preliminary data.</text>
</comment>
<name>A0A538SRF0_UNCEI</name>
<dbReference type="PROSITE" id="PS00866">
    <property type="entry name" value="CPSASE_1"/>
    <property type="match status" value="1"/>
</dbReference>
<proteinExistence type="predicted"/>
<dbReference type="InterPro" id="IPR050856">
    <property type="entry name" value="Biotin_carboxylase_complex"/>
</dbReference>
<evidence type="ECO:0000313" key="9">
    <source>
        <dbReference type="Proteomes" id="UP000319829"/>
    </source>
</evidence>
<accession>A0A538SRF0</accession>
<feature type="domain" description="Biotin carboxylation" evidence="7">
    <location>
        <begin position="8"/>
        <end position="453"/>
    </location>
</feature>
<dbReference type="GO" id="GO:0016874">
    <property type="term" value="F:ligase activity"/>
    <property type="evidence" value="ECO:0007669"/>
    <property type="project" value="UniProtKB-KW"/>
</dbReference>
<sequence>MKPVPPKPVRKVLVANRGEIAIRICRTLREMGIGSVAIYSDADQDSPHVFAADEAYPVGPAPAAQSYLNAERILDAARSAGADAVHPGYGFLSESAAFADHVQDAGLVWIGPSPAAIRALGDKLSARALALRAGVPVLPGTEEPIRDARELTRAADRIGYPVVLKAAAGGGGKGMRRVNSAEEFEQAMRLTQGEARNAFGDDRIYLERWLEKPRHIEVQILGDSHGQVIALGERDCSIQRRHQKLVEETPSPALDDSRRAALWELAVKVARAGGYTNAGTAEFLMDQGGGFYFLEVNARLQVEHPVTEMVLGVDLVREQVRLASGEKLSMRQEDVRPLGAAIEFRIYAEDPDGGFLPQTGTVHSIELPQGPGVRCDVGVRSGGVVPVHYDPLIGKVIVWGETRAHALARGARALGECVLEGIPTTLSFHRWLLEQPAFRAGAYDTAFLAHEFRSVAPATSARDEEDATLLAAVYAHVTAREPRFPTADAGARLGGGESSRWRLAHPNLRMALGPRGSRCRP</sequence>
<dbReference type="InterPro" id="IPR016185">
    <property type="entry name" value="PreATP-grasp_dom_sf"/>
</dbReference>
<dbReference type="SUPFAM" id="SSF51246">
    <property type="entry name" value="Rudiment single hybrid motif"/>
    <property type="match status" value="1"/>
</dbReference>
<evidence type="ECO:0000259" key="7">
    <source>
        <dbReference type="PROSITE" id="PS50979"/>
    </source>
</evidence>
<dbReference type="InterPro" id="IPR011054">
    <property type="entry name" value="Rudment_hybrid_motif"/>
</dbReference>